<dbReference type="Pfam" id="PF00571">
    <property type="entry name" value="CBS"/>
    <property type="match status" value="2"/>
</dbReference>
<keyword evidence="4" id="KW-0677">Repeat</keyword>
<keyword evidence="7" id="KW-0812">Transmembrane</keyword>
<feature type="transmembrane region" description="Helical" evidence="7">
    <location>
        <begin position="88"/>
        <end position="105"/>
    </location>
</feature>
<dbReference type="EMBL" id="BX950851">
    <property type="protein sequence ID" value="CAG74325.1"/>
    <property type="molecule type" value="Genomic_DNA"/>
</dbReference>
<evidence type="ECO:0000256" key="2">
    <source>
        <dbReference type="ARBA" id="ARBA00006337"/>
    </source>
</evidence>
<dbReference type="Pfam" id="PF03741">
    <property type="entry name" value="TerC"/>
    <property type="match status" value="1"/>
</dbReference>
<feature type="transmembrane region" description="Helical" evidence="7">
    <location>
        <begin position="12"/>
        <end position="34"/>
    </location>
</feature>
<dbReference type="InterPro" id="IPR044751">
    <property type="entry name" value="Ion_transp-like_CBS"/>
</dbReference>
<evidence type="ECO:0000259" key="8">
    <source>
        <dbReference type="PROSITE" id="PS51371"/>
    </source>
</evidence>
<dbReference type="STRING" id="218491.ECA1415"/>
<dbReference type="GO" id="GO:0050660">
    <property type="term" value="F:flavin adenine dinucleotide binding"/>
    <property type="evidence" value="ECO:0007669"/>
    <property type="project" value="InterPro"/>
</dbReference>
<feature type="transmembrane region" description="Helical" evidence="7">
    <location>
        <begin position="184"/>
        <end position="207"/>
    </location>
</feature>
<dbReference type="PANTHER" id="PTHR22777:SF30">
    <property type="entry name" value="UPF0053 PROTEIN YEGH"/>
    <property type="match status" value="1"/>
</dbReference>
<evidence type="ECO:0000256" key="3">
    <source>
        <dbReference type="ARBA" id="ARBA00022475"/>
    </source>
</evidence>
<comment type="similarity">
    <text evidence="2">Belongs to the UPF0053 family.</text>
</comment>
<keyword evidence="7" id="KW-1133">Transmembrane helix</keyword>
<dbReference type="CDD" id="cd04590">
    <property type="entry name" value="CBS_pair_CorC_HlyC_assoc"/>
    <property type="match status" value="1"/>
</dbReference>
<dbReference type="InterPro" id="IPR005496">
    <property type="entry name" value="Integral_membrane_TerC"/>
</dbReference>
<accession>Q6D7B0</accession>
<dbReference type="Proteomes" id="UP000007966">
    <property type="component" value="Chromosome"/>
</dbReference>
<dbReference type="SUPFAM" id="SSF54631">
    <property type="entry name" value="CBS-domain pair"/>
    <property type="match status" value="1"/>
</dbReference>
<comment type="subcellular location">
    <subcellularLocation>
        <location evidence="1">Cell membrane</location>
        <topology evidence="1">Multi-pass membrane protein</topology>
    </subcellularLocation>
</comment>
<evidence type="ECO:0000256" key="5">
    <source>
        <dbReference type="ARBA" id="ARBA00023122"/>
    </source>
</evidence>
<keyword evidence="7" id="KW-0472">Membrane</keyword>
<dbReference type="GO" id="GO:0005886">
    <property type="term" value="C:plasma membrane"/>
    <property type="evidence" value="ECO:0007669"/>
    <property type="project" value="UniProtKB-SubCell"/>
</dbReference>
<gene>
    <name evidence="9" type="ordered locus">ECA1415</name>
</gene>
<feature type="transmembrane region" description="Helical" evidence="7">
    <location>
        <begin position="125"/>
        <end position="148"/>
    </location>
</feature>
<dbReference type="PATRIC" id="fig|218491.5.peg.1451"/>
<feature type="transmembrane region" description="Helical" evidence="7">
    <location>
        <begin position="154"/>
        <end position="172"/>
    </location>
</feature>
<dbReference type="InterPro" id="IPR016169">
    <property type="entry name" value="FAD-bd_PCMH_sub2"/>
</dbReference>
<evidence type="ECO:0000256" key="4">
    <source>
        <dbReference type="ARBA" id="ARBA00022737"/>
    </source>
</evidence>
<keyword evidence="10" id="KW-1185">Reference proteome</keyword>
<name>Q6D7B0_PECAS</name>
<dbReference type="Pfam" id="PF03471">
    <property type="entry name" value="CorC_HlyC"/>
    <property type="match status" value="1"/>
</dbReference>
<dbReference type="InterPro" id="IPR000644">
    <property type="entry name" value="CBS_dom"/>
</dbReference>
<proteinExistence type="inferred from homology"/>
<evidence type="ECO:0000313" key="10">
    <source>
        <dbReference type="Proteomes" id="UP000007966"/>
    </source>
</evidence>
<dbReference type="SMART" id="SM00116">
    <property type="entry name" value="CBS"/>
    <property type="match status" value="2"/>
</dbReference>
<dbReference type="eggNOG" id="COG1253">
    <property type="taxonomic scope" value="Bacteria"/>
</dbReference>
<dbReference type="SMART" id="SM01091">
    <property type="entry name" value="CorC_HlyC"/>
    <property type="match status" value="1"/>
</dbReference>
<dbReference type="OrthoDB" id="9805314at2"/>
<dbReference type="PANTHER" id="PTHR22777">
    <property type="entry name" value="HEMOLYSIN-RELATED"/>
    <property type="match status" value="1"/>
</dbReference>
<sequence>MEWIADPTIWAGLATLVVLELVLGIDNLIFIAILAEKLPKEQRDKARIVGLLLALIMRLGLLASISWLVSLTTPLFTFLEHTFSARDVIMLIGGLFLLFKATMELNERLEGKDEDQQAQRKGARFWPVVAQIVVLDAIFSLDSVITAVGMTDHLLVMMSAVTIAILLMLLASKPLTRFVAEHPTIVILCLSFLLMIGFSLVADAFGYHIPKGYLYAAIGFSVLIEMLNQVSLFNRRRFLSSTVPLRQRTAEVVLRILRGNHEEAELDNQTSSMIADNTRAGREVFNIQERRMIKRVLGLAQRTISSIMTSRHDIESVELDTTQGALAKLLTTNQHSRLVVTDSNTSDEPLGIINVADLLQQQLNREPFNPRILIRQPLVFPEQLSLLQALEQFREGRTHFAFVVDEFGSMEGIVTLSDVMETIAGNLPREGEDRDARHSVQQNDDGSWTVNGYIPLEDLAMYVPLTLDEKREYYTLAGLLMEHTQRVPQVGDTLSIDNYQFTILAVESHRIVEVRITPNDEPQTDFEV</sequence>
<reference evidence="9" key="1">
    <citation type="submission" date="2004-02" db="EMBL/GenBank/DDBJ databases">
        <title>The genome sequence of the enterobacterial phytopathogen Erwinia carotovora subsp. atroseptica SCRI1043 and functional genomic identification of novel virulence factors.</title>
        <authorList>
            <person name="Bell K.S."/>
            <person name="Sebaihia M."/>
            <person name="Pritchard L."/>
            <person name="Holden M."/>
            <person name="Hyman L.J."/>
            <person name="Holeva M.C."/>
            <person name="Thomson N.R."/>
            <person name="Bentley S.D."/>
            <person name="Churcher C."/>
            <person name="Mungall K."/>
            <person name="Atkin R."/>
            <person name="Bason N."/>
            <person name="Brooks K."/>
            <person name="Chillingworth T."/>
            <person name="Clark K."/>
            <person name="Doggett J."/>
            <person name="Fraser A."/>
            <person name="Hance Z."/>
            <person name="Hauser H."/>
            <person name="Jagels K."/>
            <person name="Moule S."/>
            <person name="Norbertczak H."/>
            <person name="Ormond D."/>
            <person name="Price C."/>
            <person name="Quail M.A."/>
            <person name="Sanders M."/>
            <person name="Walker D."/>
            <person name="Whitehead S."/>
            <person name="Salmond G.P.C."/>
            <person name="Birch P.R.J."/>
            <person name="Barrell B.G."/>
            <person name="Parkhill J."/>
            <person name="Toth I.K."/>
        </authorList>
    </citation>
    <scope>NUCLEOTIDE SEQUENCE</scope>
    <source>
        <strain evidence="9">SCRI1043</strain>
    </source>
</reference>
<evidence type="ECO:0000256" key="7">
    <source>
        <dbReference type="SAM" id="Phobius"/>
    </source>
</evidence>
<dbReference type="Gene3D" id="3.10.580.10">
    <property type="entry name" value="CBS-domain"/>
    <property type="match status" value="1"/>
</dbReference>
<dbReference type="AlphaFoldDB" id="Q6D7B0"/>
<dbReference type="Gene3D" id="3.30.465.10">
    <property type="match status" value="1"/>
</dbReference>
<organism evidence="9 10">
    <name type="scientific">Pectobacterium atrosepticum (strain SCRI 1043 / ATCC BAA-672)</name>
    <name type="common">Erwinia carotovora subsp. atroseptica</name>
    <dbReference type="NCBI Taxonomy" id="218491"/>
    <lineage>
        <taxon>Bacteria</taxon>
        <taxon>Pseudomonadati</taxon>
        <taxon>Pseudomonadota</taxon>
        <taxon>Gammaproteobacteria</taxon>
        <taxon>Enterobacterales</taxon>
        <taxon>Pectobacteriaceae</taxon>
        <taxon>Pectobacterium</taxon>
    </lineage>
</organism>
<keyword evidence="3" id="KW-1003">Cell membrane</keyword>
<feature type="transmembrane region" description="Helical" evidence="7">
    <location>
        <begin position="46"/>
        <end position="68"/>
    </location>
</feature>
<protein>
    <submittedName>
        <fullName evidence="9">Membrane protein</fullName>
    </submittedName>
</protein>
<dbReference type="InterPro" id="IPR036318">
    <property type="entry name" value="FAD-bd_PCMH-like_sf"/>
</dbReference>
<dbReference type="PROSITE" id="PS51371">
    <property type="entry name" value="CBS"/>
    <property type="match status" value="2"/>
</dbReference>
<dbReference type="KEGG" id="eca:ECA1415"/>
<dbReference type="SUPFAM" id="SSF56176">
    <property type="entry name" value="FAD-binding/transporter-associated domain-like"/>
    <property type="match status" value="1"/>
</dbReference>
<dbReference type="RefSeq" id="WP_011092999.1">
    <property type="nucleotide sequence ID" value="NC_004547.2"/>
</dbReference>
<dbReference type="InterPro" id="IPR005170">
    <property type="entry name" value="Transptr-assoc_dom"/>
</dbReference>
<dbReference type="HOGENOM" id="CLU_015237_2_0_6"/>
<keyword evidence="5 6" id="KW-0129">CBS domain</keyword>
<dbReference type="InterPro" id="IPR046342">
    <property type="entry name" value="CBS_dom_sf"/>
</dbReference>
<evidence type="ECO:0000256" key="6">
    <source>
        <dbReference type="PROSITE-ProRule" id="PRU00703"/>
    </source>
</evidence>
<feature type="domain" description="CBS" evidence="8">
    <location>
        <begin position="308"/>
        <end position="371"/>
    </location>
</feature>
<evidence type="ECO:0000313" key="9">
    <source>
        <dbReference type="EMBL" id="CAG74325.1"/>
    </source>
</evidence>
<feature type="domain" description="CBS" evidence="8">
    <location>
        <begin position="373"/>
        <end position="429"/>
    </location>
</feature>
<evidence type="ECO:0000256" key="1">
    <source>
        <dbReference type="ARBA" id="ARBA00004651"/>
    </source>
</evidence>